<dbReference type="PRINTS" id="PR00080">
    <property type="entry name" value="SDRFAMILY"/>
</dbReference>
<dbReference type="GO" id="GO:0006629">
    <property type="term" value="P:lipid metabolic process"/>
    <property type="evidence" value="ECO:0007669"/>
    <property type="project" value="UniProtKB-ARBA"/>
</dbReference>
<dbReference type="Pfam" id="PF13561">
    <property type="entry name" value="adh_short_C2"/>
    <property type="match status" value="1"/>
</dbReference>
<dbReference type="InterPro" id="IPR057326">
    <property type="entry name" value="KR_dom"/>
</dbReference>
<evidence type="ECO:0000313" key="4">
    <source>
        <dbReference type="Proteomes" id="UP000678393"/>
    </source>
</evidence>
<dbReference type="InterPro" id="IPR020904">
    <property type="entry name" value="Sc_DH/Rdtase_CS"/>
</dbReference>
<keyword evidence="4" id="KW-1185">Reference proteome</keyword>
<evidence type="ECO:0000313" key="3">
    <source>
        <dbReference type="EMBL" id="CAG5131382.1"/>
    </source>
</evidence>
<dbReference type="SUPFAM" id="SSF51735">
    <property type="entry name" value="NAD(P)-binding Rossmann-fold domains"/>
    <property type="match status" value="1"/>
</dbReference>
<dbReference type="AlphaFoldDB" id="A0A8S3ZUB9"/>
<dbReference type="PANTHER" id="PTHR43975">
    <property type="entry name" value="ZGC:101858"/>
    <property type="match status" value="1"/>
</dbReference>
<evidence type="ECO:0000256" key="1">
    <source>
        <dbReference type="ARBA" id="ARBA00023002"/>
    </source>
</evidence>
<accession>A0A8S3ZUB9</accession>
<dbReference type="SMART" id="SM00822">
    <property type="entry name" value="PKS_KR"/>
    <property type="match status" value="1"/>
</dbReference>
<dbReference type="Gene3D" id="3.40.50.720">
    <property type="entry name" value="NAD(P)-binding Rossmann-like Domain"/>
    <property type="match status" value="1"/>
</dbReference>
<comment type="caution">
    <text evidence="3">The sequence shown here is derived from an EMBL/GenBank/DDBJ whole genome shotgun (WGS) entry which is preliminary data.</text>
</comment>
<reference evidence="3" key="1">
    <citation type="submission" date="2021-04" db="EMBL/GenBank/DDBJ databases">
        <authorList>
            <consortium name="Molecular Ecology Group"/>
        </authorList>
    </citation>
    <scope>NUCLEOTIDE SEQUENCE</scope>
</reference>
<sequence>MAAATTRNLSGKVALITGASSGIGAATAVLFFKLGASLVLTGRNLDNLSAVGAECEKNSQEKPLLLIADLDKEEDVAKLVTDAIKHYGRVDILINNAGILETGSIENTSLGQYDRIFRTNVRSIYQLTMLLTPYLVESKGNIVNVSSVNGLRSFAGVLAYNMSKASLDQFTRCVALELAPKQVRCNSVNPGVIITELQKRGGWSDEAYTAFIERCKITHALGRPGQVDEVAKTIAFLASDDASFITGATLPVDGGRHAMCPR</sequence>
<dbReference type="FunFam" id="3.40.50.720:FF:000084">
    <property type="entry name" value="Short-chain dehydrogenase reductase"/>
    <property type="match status" value="1"/>
</dbReference>
<dbReference type="EMBL" id="CAJHNH020004602">
    <property type="protein sequence ID" value="CAG5131382.1"/>
    <property type="molecule type" value="Genomic_DNA"/>
</dbReference>
<name>A0A8S3ZUB9_9EUPU</name>
<dbReference type="PRINTS" id="PR00081">
    <property type="entry name" value="GDHRDH"/>
</dbReference>
<dbReference type="Proteomes" id="UP000678393">
    <property type="component" value="Unassembled WGS sequence"/>
</dbReference>
<dbReference type="PROSITE" id="PS00061">
    <property type="entry name" value="ADH_SHORT"/>
    <property type="match status" value="1"/>
</dbReference>
<dbReference type="InterPro" id="IPR036291">
    <property type="entry name" value="NAD(P)-bd_dom_sf"/>
</dbReference>
<feature type="domain" description="Ketoreductase" evidence="2">
    <location>
        <begin position="12"/>
        <end position="196"/>
    </location>
</feature>
<gene>
    <name evidence="3" type="ORF">CUNI_LOCUS16940</name>
</gene>
<dbReference type="GO" id="GO:0016491">
    <property type="term" value="F:oxidoreductase activity"/>
    <property type="evidence" value="ECO:0007669"/>
    <property type="project" value="UniProtKB-KW"/>
</dbReference>
<evidence type="ECO:0000259" key="2">
    <source>
        <dbReference type="SMART" id="SM00822"/>
    </source>
</evidence>
<dbReference type="NCBIfam" id="NF005559">
    <property type="entry name" value="PRK07231.1"/>
    <property type="match status" value="1"/>
</dbReference>
<dbReference type="InterPro" id="IPR002347">
    <property type="entry name" value="SDR_fam"/>
</dbReference>
<dbReference type="OrthoDB" id="47007at2759"/>
<proteinExistence type="predicted"/>
<keyword evidence="1" id="KW-0560">Oxidoreductase</keyword>
<protein>
    <recommendedName>
        <fullName evidence="2">Ketoreductase domain-containing protein</fullName>
    </recommendedName>
</protein>
<dbReference type="PANTHER" id="PTHR43975:SF2">
    <property type="entry name" value="EG:BACR7A4.14 PROTEIN-RELATED"/>
    <property type="match status" value="1"/>
</dbReference>
<organism evidence="3 4">
    <name type="scientific">Candidula unifasciata</name>
    <dbReference type="NCBI Taxonomy" id="100452"/>
    <lineage>
        <taxon>Eukaryota</taxon>
        <taxon>Metazoa</taxon>
        <taxon>Spiralia</taxon>
        <taxon>Lophotrochozoa</taxon>
        <taxon>Mollusca</taxon>
        <taxon>Gastropoda</taxon>
        <taxon>Heterobranchia</taxon>
        <taxon>Euthyneura</taxon>
        <taxon>Panpulmonata</taxon>
        <taxon>Eupulmonata</taxon>
        <taxon>Stylommatophora</taxon>
        <taxon>Helicina</taxon>
        <taxon>Helicoidea</taxon>
        <taxon>Geomitridae</taxon>
        <taxon>Candidula</taxon>
    </lineage>
</organism>